<feature type="transmembrane region" description="Helical" evidence="1">
    <location>
        <begin position="402"/>
        <end position="424"/>
    </location>
</feature>
<dbReference type="Proteomes" id="UP000198415">
    <property type="component" value="Unassembled WGS sequence"/>
</dbReference>
<evidence type="ECO:0008006" key="4">
    <source>
        <dbReference type="Google" id="ProtNLM"/>
    </source>
</evidence>
<dbReference type="EMBL" id="FZNR01000013">
    <property type="protein sequence ID" value="SNS29004.1"/>
    <property type="molecule type" value="Genomic_DNA"/>
</dbReference>
<gene>
    <name evidence="2" type="ORF">SAMN06264365_11356</name>
</gene>
<keyword evidence="1" id="KW-1133">Transmembrane helix</keyword>
<evidence type="ECO:0000313" key="3">
    <source>
        <dbReference type="Proteomes" id="UP000198415"/>
    </source>
</evidence>
<accession>A0A239DAU9</accession>
<dbReference type="OrthoDB" id="5014019at2"/>
<keyword evidence="1" id="KW-0472">Membrane</keyword>
<keyword evidence="1" id="KW-0812">Transmembrane</keyword>
<organism evidence="2 3">
    <name type="scientific">Actinoplanes regularis</name>
    <dbReference type="NCBI Taxonomy" id="52697"/>
    <lineage>
        <taxon>Bacteria</taxon>
        <taxon>Bacillati</taxon>
        <taxon>Actinomycetota</taxon>
        <taxon>Actinomycetes</taxon>
        <taxon>Micromonosporales</taxon>
        <taxon>Micromonosporaceae</taxon>
        <taxon>Actinoplanes</taxon>
    </lineage>
</organism>
<sequence length="993" mass="101344">MFALVIGAVRARAAQVLTILVLATLASAVAVAGPWFAWASAGRAAAADLAAAGAAERVVSAVLDVNTQGEPAAALDVLGGRVRGALPVPLSEPAAGLSVLLSVEQGPIRVAYREGFCEHVRLDGPCPSAPGEAAISEETARRLGVGPGASLQMRSSLVSGTVTVKVVARYGRLDPDGTYWTDETYRGTTGFDRVFVPVGTFRAQPLWGANLTYDAVLPDDVLRNDRNLFAELTAADGRLGVDQVRLATGARGLLETIDRDRSTVLRGVLTSAVQLIVLTWFAIGLAGRYTSGARRSDAALLKLRGVSRSGTLRLAWGQHLVPLALGVLLGAPAGFLLARVLSGTAPEGGDRTAALIWSGVAAGAVLLGGLAVLAVVEAVLLGKPVATLLRPAGSGGSPWWPALADVLLLAIAAAALVQAGSGGAVVGVDAAAPALAALAVGLLAARLLGRVAARTGRVALRAGRLRLGLSAVQLSRSAGVERVFALLVVGVALFLAAAGGQWAERQARAARSTADLGAVRVLTVSETNRTALIDAVRRADPSGREAMAAVLSRDGVQRILEVDTTRLAAVAAWRPEYGPVTTLPTATAAAILPDLPAVTGDRLTVRFRRDGPEEVALTLSLRHEATGTPVTVSFGVLGAGEGTATAPVAGCTGAPGCRIVNWTMTSPPDEQGRTGPPPEGAAVSIRELTQDRPEPTVLDRATLGDITRWRPGTAGAALDVATTGGALRLVTDRNGSGLPHLGAELWVAGTRGPLPVVLAGVEPEAWRYTDALLETYGEPVPVQVTGTVRALPVVGRSGVLVDLDVTRRLAATIDPGGEFQVWLAPGARPGLAGALVAAGLTVGTDTTATGRQDRLGGQGPAAVVRFALLAGVAAVLLAAATVATAITAERRSLGEQLRALRRQGLPARVATAAGYAGPAALIVAGVLTGMVATLVSVALTGSAVPPFTDGWRVLATPSPLPLGVLAPSALGCLALLGLVGWLALRSMIRELHR</sequence>
<keyword evidence="3" id="KW-1185">Reference proteome</keyword>
<dbReference type="RefSeq" id="WP_089296383.1">
    <property type="nucleotide sequence ID" value="NZ_BOMU01000066.1"/>
</dbReference>
<dbReference type="AlphaFoldDB" id="A0A239DAU9"/>
<proteinExistence type="predicted"/>
<feature type="transmembrane region" description="Helical" evidence="1">
    <location>
        <begin position="909"/>
        <end position="940"/>
    </location>
</feature>
<feature type="transmembrane region" description="Helical" evidence="1">
    <location>
        <begin position="320"/>
        <end position="342"/>
    </location>
</feature>
<reference evidence="2 3" key="1">
    <citation type="submission" date="2017-06" db="EMBL/GenBank/DDBJ databases">
        <authorList>
            <person name="Kim H.J."/>
            <person name="Triplett B.A."/>
        </authorList>
    </citation>
    <scope>NUCLEOTIDE SEQUENCE [LARGE SCALE GENOMIC DNA]</scope>
    <source>
        <strain evidence="2 3">DSM 43151</strain>
    </source>
</reference>
<feature type="transmembrane region" description="Helical" evidence="1">
    <location>
        <begin position="866"/>
        <end position="888"/>
    </location>
</feature>
<feature type="transmembrane region" description="Helical" evidence="1">
    <location>
        <begin position="354"/>
        <end position="381"/>
    </location>
</feature>
<name>A0A239DAU9_9ACTN</name>
<feature type="transmembrane region" description="Helical" evidence="1">
    <location>
        <begin position="264"/>
        <end position="286"/>
    </location>
</feature>
<evidence type="ECO:0000313" key="2">
    <source>
        <dbReference type="EMBL" id="SNS29004.1"/>
    </source>
</evidence>
<feature type="transmembrane region" description="Helical" evidence="1">
    <location>
        <begin position="483"/>
        <end position="503"/>
    </location>
</feature>
<feature type="transmembrane region" description="Helical" evidence="1">
    <location>
        <begin position="960"/>
        <end position="984"/>
    </location>
</feature>
<protein>
    <recommendedName>
        <fullName evidence="4">FtsX-like permease family protein</fullName>
    </recommendedName>
</protein>
<evidence type="ECO:0000256" key="1">
    <source>
        <dbReference type="SAM" id="Phobius"/>
    </source>
</evidence>